<dbReference type="AlphaFoldDB" id="A0A8X6YE13"/>
<comment type="caution">
    <text evidence="2">The sequence shown here is derived from an EMBL/GenBank/DDBJ whole genome shotgun (WGS) entry which is preliminary data.</text>
</comment>
<dbReference type="Proteomes" id="UP000886998">
    <property type="component" value="Unassembled WGS sequence"/>
</dbReference>
<evidence type="ECO:0000313" key="2">
    <source>
        <dbReference type="EMBL" id="GFY71155.1"/>
    </source>
</evidence>
<sequence length="75" mass="8802">MEDVIVFGKYGIKRVWRFLRKRAAGFVIYGVRGHSRDDVCRTCSWNRGQDERPGVRDPAVFPHNTPYRHDPATRQ</sequence>
<dbReference type="EMBL" id="BMAV01018646">
    <property type="protein sequence ID" value="GFY71155.1"/>
    <property type="molecule type" value="Genomic_DNA"/>
</dbReference>
<protein>
    <submittedName>
        <fullName evidence="2">Uncharacterized protein</fullName>
    </submittedName>
</protein>
<reference evidence="2" key="1">
    <citation type="submission" date="2020-08" db="EMBL/GenBank/DDBJ databases">
        <title>Multicomponent nature underlies the extraordinary mechanical properties of spider dragline silk.</title>
        <authorList>
            <person name="Kono N."/>
            <person name="Nakamura H."/>
            <person name="Mori M."/>
            <person name="Yoshida Y."/>
            <person name="Ohtoshi R."/>
            <person name="Malay A.D."/>
            <person name="Moran D.A.P."/>
            <person name="Tomita M."/>
            <person name="Numata K."/>
            <person name="Arakawa K."/>
        </authorList>
    </citation>
    <scope>NUCLEOTIDE SEQUENCE</scope>
</reference>
<evidence type="ECO:0000256" key="1">
    <source>
        <dbReference type="SAM" id="MobiDB-lite"/>
    </source>
</evidence>
<feature type="region of interest" description="Disordered" evidence="1">
    <location>
        <begin position="50"/>
        <end position="75"/>
    </location>
</feature>
<name>A0A8X6YE13_9ARAC</name>
<gene>
    <name evidence="2" type="ORF">TNIN_381871</name>
</gene>
<dbReference type="OrthoDB" id="10269073at2759"/>
<keyword evidence="3" id="KW-1185">Reference proteome</keyword>
<organism evidence="2 3">
    <name type="scientific">Trichonephila inaurata madagascariensis</name>
    <dbReference type="NCBI Taxonomy" id="2747483"/>
    <lineage>
        <taxon>Eukaryota</taxon>
        <taxon>Metazoa</taxon>
        <taxon>Ecdysozoa</taxon>
        <taxon>Arthropoda</taxon>
        <taxon>Chelicerata</taxon>
        <taxon>Arachnida</taxon>
        <taxon>Araneae</taxon>
        <taxon>Araneomorphae</taxon>
        <taxon>Entelegynae</taxon>
        <taxon>Araneoidea</taxon>
        <taxon>Nephilidae</taxon>
        <taxon>Trichonephila</taxon>
        <taxon>Trichonephila inaurata</taxon>
    </lineage>
</organism>
<evidence type="ECO:0000313" key="3">
    <source>
        <dbReference type="Proteomes" id="UP000886998"/>
    </source>
</evidence>
<accession>A0A8X6YE13</accession>
<proteinExistence type="predicted"/>